<evidence type="ECO:0000259" key="3">
    <source>
        <dbReference type="Pfam" id="PF00849"/>
    </source>
</evidence>
<dbReference type="STRING" id="743788.S8E895"/>
<dbReference type="PANTHER" id="PTHR21600:SF40">
    <property type="entry name" value="PSEUDOURIDYLATE SYNTHASE RPUSD2"/>
    <property type="match status" value="1"/>
</dbReference>
<dbReference type="HOGENOM" id="CLU_016902_12_0_1"/>
<feature type="region of interest" description="Disordered" evidence="2">
    <location>
        <begin position="282"/>
        <end position="311"/>
    </location>
</feature>
<protein>
    <recommendedName>
        <fullName evidence="3">Pseudouridine synthase RsuA/RluA-like domain-containing protein</fullName>
    </recommendedName>
</protein>
<name>S8E895_FOMSC</name>
<dbReference type="AlphaFoldDB" id="S8E895"/>
<feature type="region of interest" description="Disordered" evidence="2">
    <location>
        <begin position="341"/>
        <end position="372"/>
    </location>
</feature>
<evidence type="ECO:0000313" key="5">
    <source>
        <dbReference type="Proteomes" id="UP000015241"/>
    </source>
</evidence>
<dbReference type="Pfam" id="PF00849">
    <property type="entry name" value="PseudoU_synth_2"/>
    <property type="match status" value="1"/>
</dbReference>
<dbReference type="GO" id="GO:0000455">
    <property type="term" value="P:enzyme-directed rRNA pseudouridine synthesis"/>
    <property type="evidence" value="ECO:0007669"/>
    <property type="project" value="TreeGrafter"/>
</dbReference>
<gene>
    <name evidence="4" type="ORF">FOMPIDRAFT_99418</name>
</gene>
<dbReference type="InterPro" id="IPR020103">
    <property type="entry name" value="PsdUridine_synth_cat_dom_sf"/>
</dbReference>
<dbReference type="OrthoDB" id="424794at2759"/>
<organism evidence="4 5">
    <name type="scientific">Fomitopsis schrenkii</name>
    <name type="common">Brown rot fungus</name>
    <dbReference type="NCBI Taxonomy" id="2126942"/>
    <lineage>
        <taxon>Eukaryota</taxon>
        <taxon>Fungi</taxon>
        <taxon>Dikarya</taxon>
        <taxon>Basidiomycota</taxon>
        <taxon>Agaricomycotina</taxon>
        <taxon>Agaricomycetes</taxon>
        <taxon>Polyporales</taxon>
        <taxon>Fomitopsis</taxon>
    </lineage>
</organism>
<dbReference type="InterPro" id="IPR050188">
    <property type="entry name" value="RluA_PseudoU_synthase"/>
</dbReference>
<reference evidence="4 5" key="1">
    <citation type="journal article" date="2012" name="Science">
        <title>The Paleozoic origin of enzymatic lignin decomposition reconstructed from 31 fungal genomes.</title>
        <authorList>
            <person name="Floudas D."/>
            <person name="Binder M."/>
            <person name="Riley R."/>
            <person name="Barry K."/>
            <person name="Blanchette R.A."/>
            <person name="Henrissat B."/>
            <person name="Martinez A.T."/>
            <person name="Otillar R."/>
            <person name="Spatafora J.W."/>
            <person name="Yadav J.S."/>
            <person name="Aerts A."/>
            <person name="Benoit I."/>
            <person name="Boyd A."/>
            <person name="Carlson A."/>
            <person name="Copeland A."/>
            <person name="Coutinho P.M."/>
            <person name="de Vries R.P."/>
            <person name="Ferreira P."/>
            <person name="Findley K."/>
            <person name="Foster B."/>
            <person name="Gaskell J."/>
            <person name="Glotzer D."/>
            <person name="Gorecki P."/>
            <person name="Heitman J."/>
            <person name="Hesse C."/>
            <person name="Hori C."/>
            <person name="Igarashi K."/>
            <person name="Jurgens J.A."/>
            <person name="Kallen N."/>
            <person name="Kersten P."/>
            <person name="Kohler A."/>
            <person name="Kuees U."/>
            <person name="Kumar T.K.A."/>
            <person name="Kuo A."/>
            <person name="LaButti K."/>
            <person name="Larrondo L.F."/>
            <person name="Lindquist E."/>
            <person name="Ling A."/>
            <person name="Lombard V."/>
            <person name="Lucas S."/>
            <person name="Lundell T."/>
            <person name="Martin R."/>
            <person name="McLaughlin D.J."/>
            <person name="Morgenstern I."/>
            <person name="Morin E."/>
            <person name="Murat C."/>
            <person name="Nagy L.G."/>
            <person name="Nolan M."/>
            <person name="Ohm R.A."/>
            <person name="Patyshakuliyeva A."/>
            <person name="Rokas A."/>
            <person name="Ruiz-Duenas F.J."/>
            <person name="Sabat G."/>
            <person name="Salamov A."/>
            <person name="Samejima M."/>
            <person name="Schmutz J."/>
            <person name="Slot J.C."/>
            <person name="St John F."/>
            <person name="Stenlid J."/>
            <person name="Sun H."/>
            <person name="Sun S."/>
            <person name="Syed K."/>
            <person name="Tsang A."/>
            <person name="Wiebenga A."/>
            <person name="Young D."/>
            <person name="Pisabarro A."/>
            <person name="Eastwood D.C."/>
            <person name="Martin F."/>
            <person name="Cullen D."/>
            <person name="Grigoriev I.V."/>
            <person name="Hibbett D.S."/>
        </authorList>
    </citation>
    <scope>NUCLEOTIDE SEQUENCE</scope>
    <source>
        <strain evidence="5">FP-58527</strain>
    </source>
</reference>
<accession>S8E895</accession>
<dbReference type="eggNOG" id="KOG1919">
    <property type="taxonomic scope" value="Eukaryota"/>
</dbReference>
<evidence type="ECO:0000256" key="1">
    <source>
        <dbReference type="PIRSR" id="PIRSR606225-1"/>
    </source>
</evidence>
<feature type="region of interest" description="Disordered" evidence="2">
    <location>
        <begin position="411"/>
        <end position="467"/>
    </location>
</feature>
<dbReference type="PANTHER" id="PTHR21600">
    <property type="entry name" value="MITOCHONDRIAL RNA PSEUDOURIDINE SYNTHASE"/>
    <property type="match status" value="1"/>
</dbReference>
<sequence length="571" mass="62908">MAPETPLASQRNTQRPGLKKIPPYWYPYTTMAKGRWLGREILEVVSTEFRDRSVEYYRYALESGVTTINGKVAKPATIVRNGDRIENVVHRHEPPVTATPVRIVHHDKERGFLVIDKPGSIPVHAAGRYFRNSLVEILKNDFGFEKVYTINRLDRLTSGMMIIPLNAPLANVLSKEFAEGKIHKEYIARCRGEFPEGELTCDESLLTVDRQMGLNVVHPEGKPAKTIFKRLHYDPTTDTSVLHCRPLTGRSHQIRVHLQYLGYPIANDPIYSETKIWGERLGQGGVDLTPSEERSAPAPPEESGLSAGDNPELLSAKTADVAKQDDRSSSGGLDTVADQAAVENTNGPTETPAAAPKLLPRETGHDIGMGSPVPLSAELVGIITRLRNMKDEDEDWGRWRDVVFRAKGALSPYGVNVPLPPQNRRNRGGPVQTPTRQGESTVGVDRKGDSLVSADNEAPQSDEQPPQLTVEEALAKLESFRNPPPPPVVSQPTGDIARLPTSLADSAPAPAGAAPAEVDTASYCPECYLPLHPDPKPERLYIFLHALRYTTSLGSFETEMPEWAAEGWTWS</sequence>
<feature type="domain" description="Pseudouridine synthase RsuA/RluA-like" evidence="3">
    <location>
        <begin position="112"/>
        <end position="259"/>
    </location>
</feature>
<dbReference type="EMBL" id="KE504155">
    <property type="protein sequence ID" value="EPS99583.1"/>
    <property type="molecule type" value="Genomic_DNA"/>
</dbReference>
<proteinExistence type="predicted"/>
<dbReference type="Proteomes" id="UP000015241">
    <property type="component" value="Unassembled WGS sequence"/>
</dbReference>
<dbReference type="NCBIfam" id="TIGR00005">
    <property type="entry name" value="rluA_subfam"/>
    <property type="match status" value="1"/>
</dbReference>
<dbReference type="CDD" id="cd02557">
    <property type="entry name" value="PseudoU_synth_ScRIB2"/>
    <property type="match status" value="1"/>
</dbReference>
<dbReference type="GO" id="GO:0009982">
    <property type="term" value="F:pseudouridine synthase activity"/>
    <property type="evidence" value="ECO:0007669"/>
    <property type="project" value="InterPro"/>
</dbReference>
<evidence type="ECO:0000313" key="4">
    <source>
        <dbReference type="EMBL" id="EPS99583.1"/>
    </source>
</evidence>
<dbReference type="SUPFAM" id="SSF55120">
    <property type="entry name" value="Pseudouridine synthase"/>
    <property type="match status" value="1"/>
</dbReference>
<dbReference type="InterPro" id="IPR006225">
    <property type="entry name" value="PsdUridine_synth_RluC/D"/>
</dbReference>
<dbReference type="InParanoid" id="S8E895"/>
<feature type="active site" evidence="1">
    <location>
        <position position="154"/>
    </location>
</feature>
<keyword evidence="5" id="KW-1185">Reference proteome</keyword>
<dbReference type="InterPro" id="IPR006145">
    <property type="entry name" value="PsdUridine_synth_RsuA/RluA"/>
</dbReference>
<evidence type="ECO:0000256" key="2">
    <source>
        <dbReference type="SAM" id="MobiDB-lite"/>
    </source>
</evidence>
<feature type="compositionally biased region" description="Polar residues" evidence="2">
    <location>
        <begin position="458"/>
        <end position="467"/>
    </location>
</feature>
<dbReference type="FunCoup" id="S8E895">
    <property type="interactions" value="322"/>
</dbReference>
<dbReference type="Gene3D" id="3.30.2350.10">
    <property type="entry name" value="Pseudouridine synthase"/>
    <property type="match status" value="1"/>
</dbReference>
<dbReference type="GO" id="GO:0003723">
    <property type="term" value="F:RNA binding"/>
    <property type="evidence" value="ECO:0007669"/>
    <property type="project" value="InterPro"/>
</dbReference>